<dbReference type="CDD" id="cd05254">
    <property type="entry name" value="dTDP_HR_like_SDR_e"/>
    <property type="match status" value="1"/>
</dbReference>
<dbReference type="GO" id="GO:0008831">
    <property type="term" value="F:dTDP-4-dehydrorhamnose reductase activity"/>
    <property type="evidence" value="ECO:0007669"/>
    <property type="project" value="UniProtKB-EC"/>
</dbReference>
<keyword evidence="6" id="KW-0521">NADP</keyword>
<feature type="domain" description="RmlD-like substrate binding" evidence="7">
    <location>
        <begin position="1"/>
        <end position="244"/>
    </location>
</feature>
<dbReference type="InterPro" id="IPR029903">
    <property type="entry name" value="RmlD-like-bd"/>
</dbReference>
<dbReference type="EC" id="1.1.1.133" evidence="3 6"/>
<dbReference type="PANTHER" id="PTHR10491">
    <property type="entry name" value="DTDP-4-DEHYDRORHAMNOSE REDUCTASE"/>
    <property type="match status" value="1"/>
</dbReference>
<keyword evidence="6" id="KW-0560">Oxidoreductase</keyword>
<sequence>MKVLILGASGMIGHRMWAEFGKVHETYGVIRRPELGPLANIEGINSQQSFCNVDVKDISKIDSIIGEVKPDVVLNCVGVIKQLKESKNPIVTIQSNSLFPHLLAEICEKHNSRMIQFSTDCVYDGRDGFYDENDSANATDLYGKTKSLGEVTQYKNVVTIRTSCVGREVFEANGLLEWFVSQNGGKVGGFTKAIFSGFPAKTLAKILLEKIVPNEELNGLYHIASQKINKYELLKAFKDTLGLDIEIEVNNEFEVDRSLNSDHFNKTVGFEYLPWTELVEDIMVDNDFYNGL</sequence>
<dbReference type="Proteomes" id="UP000196531">
    <property type="component" value="Unassembled WGS sequence"/>
</dbReference>
<evidence type="ECO:0000256" key="3">
    <source>
        <dbReference type="ARBA" id="ARBA00012929"/>
    </source>
</evidence>
<accession>A0A1Y5FAV8</accession>
<dbReference type="SUPFAM" id="SSF51735">
    <property type="entry name" value="NAD(P)-binding Rossmann-fold domains"/>
    <property type="match status" value="1"/>
</dbReference>
<evidence type="ECO:0000256" key="6">
    <source>
        <dbReference type="RuleBase" id="RU364082"/>
    </source>
</evidence>
<dbReference type="GO" id="GO:0005829">
    <property type="term" value="C:cytosol"/>
    <property type="evidence" value="ECO:0007669"/>
    <property type="project" value="TreeGrafter"/>
</dbReference>
<dbReference type="AlphaFoldDB" id="A0A1Y5FAV8"/>
<evidence type="ECO:0000256" key="4">
    <source>
        <dbReference type="ARBA" id="ARBA00017099"/>
    </source>
</evidence>
<organism evidence="8 9">
    <name type="scientific">Halobacteriovorax marinus</name>
    <dbReference type="NCBI Taxonomy" id="97084"/>
    <lineage>
        <taxon>Bacteria</taxon>
        <taxon>Pseudomonadati</taxon>
        <taxon>Bdellovibrionota</taxon>
        <taxon>Bacteriovoracia</taxon>
        <taxon>Bacteriovoracales</taxon>
        <taxon>Halobacteriovoraceae</taxon>
        <taxon>Halobacteriovorax</taxon>
    </lineage>
</organism>
<reference evidence="9" key="1">
    <citation type="journal article" date="2017" name="Proc. Natl. Acad. Sci. U.S.A.">
        <title>Simulation of Deepwater Horizon oil plume reveals substrate specialization within a complex community of hydrocarbon-degraders.</title>
        <authorList>
            <person name="Hu P."/>
            <person name="Dubinsky E.A."/>
            <person name="Probst A.J."/>
            <person name="Wang J."/>
            <person name="Sieber C.M.K."/>
            <person name="Tom L.M."/>
            <person name="Gardinali P."/>
            <person name="Banfield J.F."/>
            <person name="Atlas R.M."/>
            <person name="Andersen G.L."/>
        </authorList>
    </citation>
    <scope>NUCLEOTIDE SEQUENCE [LARGE SCALE GENOMIC DNA]</scope>
</reference>
<dbReference type="Gene3D" id="3.40.50.720">
    <property type="entry name" value="NAD(P)-binding Rossmann-like Domain"/>
    <property type="match status" value="1"/>
</dbReference>
<protein>
    <recommendedName>
        <fullName evidence="4 6">dTDP-4-dehydrorhamnose reductase</fullName>
        <ecNumber evidence="3 6">1.1.1.133</ecNumber>
    </recommendedName>
</protein>
<evidence type="ECO:0000256" key="5">
    <source>
        <dbReference type="ARBA" id="ARBA00048200"/>
    </source>
</evidence>
<evidence type="ECO:0000313" key="8">
    <source>
        <dbReference type="EMBL" id="OUR98809.1"/>
    </source>
</evidence>
<dbReference type="PANTHER" id="PTHR10491:SF4">
    <property type="entry name" value="METHIONINE ADENOSYLTRANSFERASE 2 SUBUNIT BETA"/>
    <property type="match status" value="1"/>
</dbReference>
<dbReference type="InterPro" id="IPR005913">
    <property type="entry name" value="dTDP_dehydrorham_reduct"/>
</dbReference>
<comment type="caution">
    <text evidence="8">The sequence shown here is derived from an EMBL/GenBank/DDBJ whole genome shotgun (WGS) entry which is preliminary data.</text>
</comment>
<comment type="function">
    <text evidence="6">Catalyzes the reduction of dTDP-6-deoxy-L-lyxo-4-hexulose to yield dTDP-L-rhamnose.</text>
</comment>
<name>A0A1Y5FAV8_9BACT</name>
<comment type="similarity">
    <text evidence="2 6">Belongs to the dTDP-4-dehydrorhamnose reductase family.</text>
</comment>
<evidence type="ECO:0000256" key="2">
    <source>
        <dbReference type="ARBA" id="ARBA00010944"/>
    </source>
</evidence>
<evidence type="ECO:0000256" key="1">
    <source>
        <dbReference type="ARBA" id="ARBA00004781"/>
    </source>
</evidence>
<dbReference type="UniPathway" id="UPA00124"/>
<comment type="catalytic activity">
    <reaction evidence="5">
        <text>dTDP-beta-L-rhamnose + NADP(+) = dTDP-4-dehydro-beta-L-rhamnose + NADPH + H(+)</text>
        <dbReference type="Rhea" id="RHEA:21796"/>
        <dbReference type="ChEBI" id="CHEBI:15378"/>
        <dbReference type="ChEBI" id="CHEBI:57510"/>
        <dbReference type="ChEBI" id="CHEBI:57783"/>
        <dbReference type="ChEBI" id="CHEBI:58349"/>
        <dbReference type="ChEBI" id="CHEBI:62830"/>
        <dbReference type="EC" id="1.1.1.133"/>
    </reaction>
</comment>
<comment type="pathway">
    <text evidence="1 6">Carbohydrate biosynthesis; dTDP-L-rhamnose biosynthesis.</text>
</comment>
<proteinExistence type="inferred from homology"/>
<dbReference type="InterPro" id="IPR036291">
    <property type="entry name" value="NAD(P)-bd_dom_sf"/>
</dbReference>
<evidence type="ECO:0000313" key="9">
    <source>
        <dbReference type="Proteomes" id="UP000196531"/>
    </source>
</evidence>
<dbReference type="Pfam" id="PF04321">
    <property type="entry name" value="RmlD_sub_bind"/>
    <property type="match status" value="1"/>
</dbReference>
<evidence type="ECO:0000259" key="7">
    <source>
        <dbReference type="Pfam" id="PF04321"/>
    </source>
</evidence>
<dbReference type="GO" id="GO:0019305">
    <property type="term" value="P:dTDP-rhamnose biosynthetic process"/>
    <property type="evidence" value="ECO:0007669"/>
    <property type="project" value="UniProtKB-UniPathway"/>
</dbReference>
<dbReference type="EMBL" id="MAAO01000004">
    <property type="protein sequence ID" value="OUR98809.1"/>
    <property type="molecule type" value="Genomic_DNA"/>
</dbReference>
<gene>
    <name evidence="8" type="ORF">A9Q84_05185</name>
</gene>